<protein>
    <recommendedName>
        <fullName evidence="1">YjiS-like domain-containing protein</fullName>
    </recommendedName>
</protein>
<evidence type="ECO:0000313" key="2">
    <source>
        <dbReference type="EMBL" id="SIS52733.1"/>
    </source>
</evidence>
<evidence type="ECO:0000259" key="1">
    <source>
        <dbReference type="Pfam" id="PF06568"/>
    </source>
</evidence>
<accession>A0A1N7JTR1</accession>
<dbReference type="Pfam" id="PF06568">
    <property type="entry name" value="YjiS-like"/>
    <property type="match status" value="1"/>
</dbReference>
<reference evidence="3" key="1">
    <citation type="submission" date="2017-01" db="EMBL/GenBank/DDBJ databases">
        <authorList>
            <person name="Varghese N."/>
            <person name="Submissions S."/>
        </authorList>
    </citation>
    <scope>NUCLEOTIDE SEQUENCE [LARGE SCALE GENOMIC DNA]</scope>
    <source>
        <strain evidence="3">DSM 18714</strain>
    </source>
</reference>
<organism evidence="2 3">
    <name type="scientific">Phaeovulum vinaykumarii</name>
    <dbReference type="NCBI Taxonomy" id="407234"/>
    <lineage>
        <taxon>Bacteria</taxon>
        <taxon>Pseudomonadati</taxon>
        <taxon>Pseudomonadota</taxon>
        <taxon>Alphaproteobacteria</taxon>
        <taxon>Rhodobacterales</taxon>
        <taxon>Paracoccaceae</taxon>
        <taxon>Phaeovulum</taxon>
    </lineage>
</organism>
<name>A0A1N7JTR1_9RHOB</name>
<dbReference type="InterPro" id="IPR009506">
    <property type="entry name" value="YjiS-like"/>
</dbReference>
<evidence type="ECO:0000313" key="3">
    <source>
        <dbReference type="Proteomes" id="UP000186098"/>
    </source>
</evidence>
<keyword evidence="3" id="KW-1185">Reference proteome</keyword>
<proteinExistence type="predicted"/>
<dbReference type="EMBL" id="FTOM01000001">
    <property type="protein sequence ID" value="SIS52733.1"/>
    <property type="molecule type" value="Genomic_DNA"/>
</dbReference>
<dbReference type="RefSeq" id="WP_076363174.1">
    <property type="nucleotide sequence ID" value="NZ_FTOM01000001.1"/>
</dbReference>
<dbReference type="AlphaFoldDB" id="A0A1N7JTR1"/>
<feature type="domain" description="YjiS-like" evidence="1">
    <location>
        <begin position="29"/>
        <end position="61"/>
    </location>
</feature>
<dbReference type="OrthoDB" id="8244198at2"/>
<sequence>MALAQNINDAADHGLGHRIAGLFAAFEDARQRRRVYRQTLRELNGLTTRELADLGLHRSMITRVAFEAAYGK</sequence>
<dbReference type="STRING" id="407234.SAMN05421795_101328"/>
<gene>
    <name evidence="2" type="ORF">SAMN05421795_101328</name>
</gene>
<dbReference type="Proteomes" id="UP000186098">
    <property type="component" value="Unassembled WGS sequence"/>
</dbReference>